<dbReference type="InterPro" id="IPR023395">
    <property type="entry name" value="MCP_dom_sf"/>
</dbReference>
<keyword evidence="7" id="KW-0496">Mitochondrion</keyword>
<keyword evidence="8 9" id="KW-0472">Membrane</keyword>
<dbReference type="InterPro" id="IPR002067">
    <property type="entry name" value="MCP"/>
</dbReference>
<name>A0A9N9CCL4_FUNMO</name>
<gene>
    <name evidence="12" type="ORF">FMOSSE_LOCUS8832</name>
</gene>
<evidence type="ECO:0000256" key="5">
    <source>
        <dbReference type="ARBA" id="ARBA00022737"/>
    </source>
</evidence>
<protein>
    <submittedName>
        <fullName evidence="12">10075_t:CDS:1</fullName>
    </submittedName>
</protein>
<evidence type="ECO:0000256" key="4">
    <source>
        <dbReference type="ARBA" id="ARBA00022692"/>
    </source>
</evidence>
<comment type="similarity">
    <text evidence="2 10">Belongs to the mitochondrial carrier (TC 2.A.29) family.</text>
</comment>
<dbReference type="Proteomes" id="UP000789375">
    <property type="component" value="Unassembled WGS sequence"/>
</dbReference>
<dbReference type="EMBL" id="CAJVPP010002404">
    <property type="protein sequence ID" value="CAG8598772.1"/>
    <property type="molecule type" value="Genomic_DNA"/>
</dbReference>
<evidence type="ECO:0000256" key="3">
    <source>
        <dbReference type="ARBA" id="ARBA00022448"/>
    </source>
</evidence>
<dbReference type="InterPro" id="IPR018108">
    <property type="entry name" value="MCP_transmembrane"/>
</dbReference>
<keyword evidence="6 11" id="KW-1133">Transmembrane helix</keyword>
<dbReference type="GO" id="GO:0031966">
    <property type="term" value="C:mitochondrial membrane"/>
    <property type="evidence" value="ECO:0007669"/>
    <property type="project" value="UniProtKB-SubCell"/>
</dbReference>
<comment type="caution">
    <text evidence="12">The sequence shown here is derived from an EMBL/GenBank/DDBJ whole genome shotgun (WGS) entry which is preliminary data.</text>
</comment>
<feature type="repeat" description="Solcar" evidence="9">
    <location>
        <begin position="15"/>
        <end position="101"/>
    </location>
</feature>
<evidence type="ECO:0000256" key="7">
    <source>
        <dbReference type="ARBA" id="ARBA00023128"/>
    </source>
</evidence>
<comment type="subcellular location">
    <subcellularLocation>
        <location evidence="1">Mitochondrion membrane</location>
        <topology evidence="1">Multi-pass membrane protein</topology>
    </subcellularLocation>
</comment>
<dbReference type="GO" id="GO:1990575">
    <property type="term" value="P:mitochondrial L-ornithine transmembrane transport"/>
    <property type="evidence" value="ECO:0007669"/>
    <property type="project" value="TreeGrafter"/>
</dbReference>
<evidence type="ECO:0000256" key="11">
    <source>
        <dbReference type="SAM" id="Phobius"/>
    </source>
</evidence>
<feature type="transmembrane region" description="Helical" evidence="11">
    <location>
        <begin position="211"/>
        <end position="228"/>
    </location>
</feature>
<evidence type="ECO:0000256" key="9">
    <source>
        <dbReference type="PROSITE-ProRule" id="PRU00282"/>
    </source>
</evidence>
<evidence type="ECO:0000256" key="2">
    <source>
        <dbReference type="ARBA" id="ARBA00006375"/>
    </source>
</evidence>
<sequence>MRNYKIEQKQEKESIGRLRGFIAGVASGVTKLTVGHPFDTIKIRLQNSGLDGRFSGPLHCLKTTIQKEGFRALYKGASPPLVGWVFMDSLMLGSLHNYRLLLQRNDPTIKLNLFQHALAGAGAGWTVSIIATPIEQIKTRLQVQYDQSTKVYSGPIDCARKLIRNNGIPGLWIGFIGTLAFRSWFCVYWGSYEVYSRWLRRYNMNEMMVNFLAGGLSANTFWCVSFPIDSVKNRFMTQPDVKPLRFPNLRSIARHMYQTEGINGFYRGFLPCILRSFPTNASAILVFETTMRSLKDF</sequence>
<evidence type="ECO:0000256" key="6">
    <source>
        <dbReference type="ARBA" id="ARBA00022989"/>
    </source>
</evidence>
<dbReference type="GO" id="GO:0000064">
    <property type="term" value="F:L-ornithine transmembrane transporter activity"/>
    <property type="evidence" value="ECO:0007669"/>
    <property type="project" value="TreeGrafter"/>
</dbReference>
<dbReference type="AlphaFoldDB" id="A0A9N9CCL4"/>
<dbReference type="PANTHER" id="PTHR45624">
    <property type="entry name" value="MITOCHONDRIAL BASIC AMINO ACIDS TRANSPORTER-RELATED"/>
    <property type="match status" value="1"/>
</dbReference>
<dbReference type="Pfam" id="PF00153">
    <property type="entry name" value="Mito_carr"/>
    <property type="match status" value="3"/>
</dbReference>
<keyword evidence="4 9" id="KW-0812">Transmembrane</keyword>
<accession>A0A9N9CCL4</accession>
<dbReference type="SUPFAM" id="SSF103506">
    <property type="entry name" value="Mitochondrial carrier"/>
    <property type="match status" value="1"/>
</dbReference>
<proteinExistence type="inferred from homology"/>
<reference evidence="12" key="1">
    <citation type="submission" date="2021-06" db="EMBL/GenBank/DDBJ databases">
        <authorList>
            <person name="Kallberg Y."/>
            <person name="Tangrot J."/>
            <person name="Rosling A."/>
        </authorList>
    </citation>
    <scope>NUCLEOTIDE SEQUENCE</scope>
    <source>
        <strain evidence="12">87-6 pot B 2015</strain>
    </source>
</reference>
<feature type="repeat" description="Solcar" evidence="9">
    <location>
        <begin position="111"/>
        <end position="198"/>
    </location>
</feature>
<evidence type="ECO:0000313" key="13">
    <source>
        <dbReference type="Proteomes" id="UP000789375"/>
    </source>
</evidence>
<feature type="repeat" description="Solcar" evidence="9">
    <location>
        <begin position="205"/>
        <end position="293"/>
    </location>
</feature>
<feature type="transmembrane region" description="Helical" evidence="11">
    <location>
        <begin position="170"/>
        <end position="191"/>
    </location>
</feature>
<evidence type="ECO:0000256" key="8">
    <source>
        <dbReference type="ARBA" id="ARBA00023136"/>
    </source>
</evidence>
<dbReference type="Gene3D" id="1.50.40.10">
    <property type="entry name" value="Mitochondrial carrier domain"/>
    <property type="match status" value="1"/>
</dbReference>
<keyword evidence="13" id="KW-1185">Reference proteome</keyword>
<keyword evidence="5" id="KW-0677">Repeat</keyword>
<dbReference type="PROSITE" id="PS50920">
    <property type="entry name" value="SOLCAR"/>
    <property type="match status" value="3"/>
</dbReference>
<organism evidence="12 13">
    <name type="scientific">Funneliformis mosseae</name>
    <name type="common">Endomycorrhizal fungus</name>
    <name type="synonym">Glomus mosseae</name>
    <dbReference type="NCBI Taxonomy" id="27381"/>
    <lineage>
        <taxon>Eukaryota</taxon>
        <taxon>Fungi</taxon>
        <taxon>Fungi incertae sedis</taxon>
        <taxon>Mucoromycota</taxon>
        <taxon>Glomeromycotina</taxon>
        <taxon>Glomeromycetes</taxon>
        <taxon>Glomerales</taxon>
        <taxon>Glomeraceae</taxon>
        <taxon>Funneliformis</taxon>
    </lineage>
</organism>
<evidence type="ECO:0000313" key="12">
    <source>
        <dbReference type="EMBL" id="CAG8598772.1"/>
    </source>
</evidence>
<keyword evidence="3 10" id="KW-0813">Transport</keyword>
<evidence type="ECO:0000256" key="1">
    <source>
        <dbReference type="ARBA" id="ARBA00004225"/>
    </source>
</evidence>
<dbReference type="PANTHER" id="PTHR45624:SF57">
    <property type="entry name" value="MITOCHONDRIAL SUBSTRATE CARRIER FAMILY PROTEIN L"/>
    <property type="match status" value="1"/>
</dbReference>
<evidence type="ECO:0000256" key="10">
    <source>
        <dbReference type="RuleBase" id="RU000488"/>
    </source>
</evidence>
<dbReference type="PRINTS" id="PR00926">
    <property type="entry name" value="MITOCARRIER"/>
</dbReference>
<dbReference type="InterPro" id="IPR050567">
    <property type="entry name" value="Mitochondrial_Carrier"/>
</dbReference>